<protein>
    <submittedName>
        <fullName evidence="1">Uncharacterized protein</fullName>
    </submittedName>
</protein>
<organism evidence="1 2">
    <name type="scientific">Candidatus Niyogibacteria bacterium RIFCSPLOWO2_01_FULL_45_48</name>
    <dbReference type="NCBI Taxonomy" id="1801724"/>
    <lineage>
        <taxon>Bacteria</taxon>
        <taxon>Candidatus Niyogiibacteriota</taxon>
    </lineage>
</organism>
<dbReference type="AlphaFoldDB" id="A0A1G2EXG4"/>
<evidence type="ECO:0000313" key="2">
    <source>
        <dbReference type="Proteomes" id="UP000177486"/>
    </source>
</evidence>
<comment type="caution">
    <text evidence="1">The sequence shown here is derived from an EMBL/GenBank/DDBJ whole genome shotgun (WGS) entry which is preliminary data.</text>
</comment>
<dbReference type="Proteomes" id="UP000177486">
    <property type="component" value="Unassembled WGS sequence"/>
</dbReference>
<reference evidence="1 2" key="1">
    <citation type="journal article" date="2016" name="Nat. Commun.">
        <title>Thousands of microbial genomes shed light on interconnected biogeochemical processes in an aquifer system.</title>
        <authorList>
            <person name="Anantharaman K."/>
            <person name="Brown C.T."/>
            <person name="Hug L.A."/>
            <person name="Sharon I."/>
            <person name="Castelle C.J."/>
            <person name="Probst A.J."/>
            <person name="Thomas B.C."/>
            <person name="Singh A."/>
            <person name="Wilkins M.J."/>
            <person name="Karaoz U."/>
            <person name="Brodie E.L."/>
            <person name="Williams K.H."/>
            <person name="Hubbard S.S."/>
            <person name="Banfield J.F."/>
        </authorList>
    </citation>
    <scope>NUCLEOTIDE SEQUENCE [LARGE SCALE GENOMIC DNA]</scope>
</reference>
<evidence type="ECO:0000313" key="1">
    <source>
        <dbReference type="EMBL" id="OGZ30495.1"/>
    </source>
</evidence>
<dbReference type="EMBL" id="MHMQ01000019">
    <property type="protein sequence ID" value="OGZ30495.1"/>
    <property type="molecule type" value="Genomic_DNA"/>
</dbReference>
<accession>A0A1G2EXG4</accession>
<proteinExistence type="predicted"/>
<name>A0A1G2EXG4_9BACT</name>
<gene>
    <name evidence="1" type="ORF">A2931_00210</name>
</gene>
<sequence>MKKSEHAKKNIGISPERLAELRRATLIASTGSSLRLAGSKVTNERVEQILNEISKPSARK</sequence>